<evidence type="ECO:0000313" key="7">
    <source>
        <dbReference type="EMBL" id="HDX33543.1"/>
    </source>
</evidence>
<dbReference type="SUPFAM" id="SSF88723">
    <property type="entry name" value="PIN domain-like"/>
    <property type="match status" value="1"/>
</dbReference>
<proteinExistence type="predicted"/>
<dbReference type="Pfam" id="PF01938">
    <property type="entry name" value="TRAM"/>
    <property type="match status" value="1"/>
</dbReference>
<evidence type="ECO:0000256" key="3">
    <source>
        <dbReference type="ARBA" id="ARBA00022801"/>
    </source>
</evidence>
<keyword evidence="3" id="KW-0378">Hydrolase</keyword>
<evidence type="ECO:0000256" key="2">
    <source>
        <dbReference type="ARBA" id="ARBA00022722"/>
    </source>
</evidence>
<comment type="cofactor">
    <cofactor evidence="1">
        <name>Mg(2+)</name>
        <dbReference type="ChEBI" id="CHEBI:18420"/>
    </cofactor>
</comment>
<feature type="transmembrane region" description="Helical" evidence="5">
    <location>
        <begin position="7"/>
        <end position="27"/>
    </location>
</feature>
<dbReference type="PANTHER" id="PTHR11603">
    <property type="entry name" value="AAA FAMILY ATPASE"/>
    <property type="match status" value="1"/>
</dbReference>
<keyword evidence="4" id="KW-0460">Magnesium</keyword>
<dbReference type="InterPro" id="IPR052041">
    <property type="entry name" value="Nucleic_acid_metab_PIN/TRAM"/>
</dbReference>
<dbReference type="AlphaFoldDB" id="A0A7C1JDE4"/>
<dbReference type="SMART" id="SM00670">
    <property type="entry name" value="PINc"/>
    <property type="match status" value="1"/>
</dbReference>
<name>A0A7C1JDE4_9CHLR</name>
<accession>A0A7C1JDE4</accession>
<gene>
    <name evidence="7" type="ORF">ENQ20_18965</name>
</gene>
<keyword evidence="5" id="KW-0812">Transmembrane</keyword>
<evidence type="ECO:0000259" key="6">
    <source>
        <dbReference type="PROSITE" id="PS50926"/>
    </source>
</evidence>
<evidence type="ECO:0000256" key="4">
    <source>
        <dbReference type="ARBA" id="ARBA00022842"/>
    </source>
</evidence>
<dbReference type="Pfam" id="PF01850">
    <property type="entry name" value="PIN"/>
    <property type="match status" value="1"/>
</dbReference>
<keyword evidence="5" id="KW-1133">Transmembrane helix</keyword>
<dbReference type="PANTHER" id="PTHR11603:SF147">
    <property type="entry name" value="MEMBRANE PROTEIN"/>
    <property type="match status" value="1"/>
</dbReference>
<keyword evidence="5" id="KW-0472">Membrane</keyword>
<sequence>MRFSPLLRIIGTALYGFIGWEIGLVLSRAPGLHLEAWQLVVPFTLLGASFGFLLAPWLVRAPADAAQSALRRVPIIDLVAGLIGITFGLLIAALLSVPVSQLPAPFGNVVPLVLVFMCGYLGAAILVLRKHDFFSLLRGSTEQRPGVGSIHSEVAAVPSNGPMLLLDTSVIIDGRIADVAKTGFLLGTLAVPRFVLNELQYIADSPDSLRRNRGRRGLEVLDRLQNTPEVAMLFIDDDPADAQHVDDKLISLARQYNALIITNDYNLNRVARLQGVRILNINELANAVKSVYLPGEVIPLKIIQEGKEFGQGVGYLEDGTMVVVENGRRHLNSEVLVQVTKVLQTNAGRLIFATPE</sequence>
<dbReference type="GO" id="GO:0016787">
    <property type="term" value="F:hydrolase activity"/>
    <property type="evidence" value="ECO:0007669"/>
    <property type="project" value="UniProtKB-KW"/>
</dbReference>
<feature type="transmembrane region" description="Helical" evidence="5">
    <location>
        <begin position="109"/>
        <end position="128"/>
    </location>
</feature>
<dbReference type="EMBL" id="DSMG01000194">
    <property type="protein sequence ID" value="HDX33543.1"/>
    <property type="molecule type" value="Genomic_DNA"/>
</dbReference>
<dbReference type="InterPro" id="IPR002792">
    <property type="entry name" value="TRAM_dom"/>
</dbReference>
<feature type="transmembrane region" description="Helical" evidence="5">
    <location>
        <begin position="75"/>
        <end position="97"/>
    </location>
</feature>
<dbReference type="InterPro" id="IPR002716">
    <property type="entry name" value="PIN_dom"/>
</dbReference>
<keyword evidence="2" id="KW-0540">Nuclease</keyword>
<dbReference type="GO" id="GO:0004518">
    <property type="term" value="F:nuclease activity"/>
    <property type="evidence" value="ECO:0007669"/>
    <property type="project" value="UniProtKB-KW"/>
</dbReference>
<organism evidence="7">
    <name type="scientific">Caldilinea aerophila</name>
    <dbReference type="NCBI Taxonomy" id="133453"/>
    <lineage>
        <taxon>Bacteria</taxon>
        <taxon>Bacillati</taxon>
        <taxon>Chloroflexota</taxon>
        <taxon>Caldilineae</taxon>
        <taxon>Caldilineales</taxon>
        <taxon>Caldilineaceae</taxon>
        <taxon>Caldilinea</taxon>
    </lineage>
</organism>
<evidence type="ECO:0000256" key="1">
    <source>
        <dbReference type="ARBA" id="ARBA00001946"/>
    </source>
</evidence>
<evidence type="ECO:0000256" key="5">
    <source>
        <dbReference type="SAM" id="Phobius"/>
    </source>
</evidence>
<dbReference type="CDD" id="cd09877">
    <property type="entry name" value="PIN_YacL-like"/>
    <property type="match status" value="1"/>
</dbReference>
<feature type="domain" description="TRAM" evidence="6">
    <location>
        <begin position="291"/>
        <end position="352"/>
    </location>
</feature>
<dbReference type="InterPro" id="IPR029060">
    <property type="entry name" value="PIN-like_dom_sf"/>
</dbReference>
<comment type="caution">
    <text evidence="7">The sequence shown here is derived from an EMBL/GenBank/DDBJ whole genome shotgun (WGS) entry which is preliminary data.</text>
</comment>
<feature type="transmembrane region" description="Helical" evidence="5">
    <location>
        <begin position="39"/>
        <end position="63"/>
    </location>
</feature>
<dbReference type="PROSITE" id="PS50926">
    <property type="entry name" value="TRAM"/>
    <property type="match status" value="1"/>
</dbReference>
<protein>
    <submittedName>
        <fullName evidence="7">PIN domain nuclease</fullName>
    </submittedName>
</protein>
<reference evidence="7" key="1">
    <citation type="journal article" date="2020" name="mSystems">
        <title>Genome- and Community-Level Interaction Insights into Carbon Utilization and Element Cycling Functions of Hydrothermarchaeota in Hydrothermal Sediment.</title>
        <authorList>
            <person name="Zhou Z."/>
            <person name="Liu Y."/>
            <person name="Xu W."/>
            <person name="Pan J."/>
            <person name="Luo Z.H."/>
            <person name="Li M."/>
        </authorList>
    </citation>
    <scope>NUCLEOTIDE SEQUENCE [LARGE SCALE GENOMIC DNA]</scope>
    <source>
        <strain evidence="7">SpSt-289</strain>
    </source>
</reference>
<dbReference type="Gene3D" id="3.40.50.1010">
    <property type="entry name" value="5'-nuclease"/>
    <property type="match status" value="1"/>
</dbReference>